<evidence type="ECO:0000313" key="7">
    <source>
        <dbReference type="RefSeq" id="XP_026678150.1"/>
    </source>
</evidence>
<evidence type="ECO:0000313" key="5">
    <source>
        <dbReference type="Proteomes" id="UP000079169"/>
    </source>
</evidence>
<dbReference type="STRING" id="121845.A0A3Q0IPD2"/>
<dbReference type="PaxDb" id="121845-A0A3Q0IPD2"/>
<dbReference type="RefSeq" id="XP_026678149.1">
    <property type="nucleotide sequence ID" value="XM_026822348.1"/>
</dbReference>
<dbReference type="InterPro" id="IPR037464">
    <property type="entry name" value="Taspase1"/>
</dbReference>
<comment type="similarity">
    <text evidence="1">Belongs to the Ntn-hydrolase family.</text>
</comment>
<feature type="active site" description="Nucleophile" evidence="2">
    <location>
        <position position="362"/>
    </location>
</feature>
<dbReference type="RefSeq" id="XP_026678150.1">
    <property type="nucleotide sequence ID" value="XM_026822349.1"/>
</dbReference>
<dbReference type="PANTHER" id="PTHR10188">
    <property type="entry name" value="L-ASPARAGINASE"/>
    <property type="match status" value="1"/>
</dbReference>
<gene>
    <name evidence="6 7" type="primary">LOC103507513</name>
</gene>
<dbReference type="Proteomes" id="UP000079169">
    <property type="component" value="Unplaced"/>
</dbReference>
<dbReference type="Pfam" id="PF01112">
    <property type="entry name" value="Asparaginase_2"/>
    <property type="match status" value="2"/>
</dbReference>
<dbReference type="GO" id="GO:0005737">
    <property type="term" value="C:cytoplasm"/>
    <property type="evidence" value="ECO:0007669"/>
    <property type="project" value="TreeGrafter"/>
</dbReference>
<dbReference type="SUPFAM" id="SSF56235">
    <property type="entry name" value="N-terminal nucleophile aminohydrolases (Ntn hydrolases)"/>
    <property type="match status" value="1"/>
</dbReference>
<dbReference type="GO" id="GO:0004298">
    <property type="term" value="F:threonine-type endopeptidase activity"/>
    <property type="evidence" value="ECO:0007669"/>
    <property type="project" value="InterPro"/>
</dbReference>
<proteinExistence type="inferred from homology"/>
<evidence type="ECO:0000256" key="3">
    <source>
        <dbReference type="PIRSR" id="PIRSR600246-3"/>
    </source>
</evidence>
<evidence type="ECO:0000313" key="6">
    <source>
        <dbReference type="RefSeq" id="XP_026678149.1"/>
    </source>
</evidence>
<keyword evidence="5" id="KW-1185">Reference proteome</keyword>
<name>A0A3Q0IPD2_DIACI</name>
<accession>A0A3Q0IPD2</accession>
<sequence>MDPTSGRKPMKGFIGLHIGAGKYSNAKYSVYKSVMDLACSEGIKVLRTGGSALKAVTVATSILEDSKVTNAGSGSNLTWDGQVECDAGLMEGKTGHFGAVGALQQVRNPIQVAYRLCKDQSRLECGGLIRPCIMVGPGALAYAREKKAAQILDTADLICPAARRRYARSKARVLEMKPNSRAVCDNDCKCADDSVLPSTHADTSVVQSVDNSPGVSRVVATSKRPAESFKGAEIEVVKRKKVSPETCCEMPSTVDTVLVNTSIIKICDSEKSLEALDRNQVNIENVTNLKSNKDRENEDREGGGEEIGGGGGGGGGGGRKEETGGGDNDRGEEKGCERIKGEEDKGGEGKLREEEEEIHLDTVGVVCVDLEGNLASSCSSGGIILKRSGRLGQACIRGSGCWAQNADPGAYKYGPAVSTSGPGEYLIRTCLAQEVARVFRGKVLASPGIEEDVGSCNSVLLEKGMREEFLESPFLQGVEFPKLAGVIVLLTSPDNNSPEEFLWAHSSHSFGVAYMSTNDKRPHTRMSALADTCTPGTSINVESVHC</sequence>
<feature type="compositionally biased region" description="Gly residues" evidence="4">
    <location>
        <begin position="305"/>
        <end position="317"/>
    </location>
</feature>
<dbReference type="InterPro" id="IPR000246">
    <property type="entry name" value="Peptidase_T2"/>
</dbReference>
<feature type="compositionally biased region" description="Basic and acidic residues" evidence="4">
    <location>
        <begin position="318"/>
        <end position="353"/>
    </location>
</feature>
<organism evidence="5 6">
    <name type="scientific">Diaphorina citri</name>
    <name type="common">Asian citrus psyllid</name>
    <dbReference type="NCBI Taxonomy" id="121845"/>
    <lineage>
        <taxon>Eukaryota</taxon>
        <taxon>Metazoa</taxon>
        <taxon>Ecdysozoa</taxon>
        <taxon>Arthropoda</taxon>
        <taxon>Hexapoda</taxon>
        <taxon>Insecta</taxon>
        <taxon>Pterygota</taxon>
        <taxon>Neoptera</taxon>
        <taxon>Paraneoptera</taxon>
        <taxon>Hemiptera</taxon>
        <taxon>Sternorrhyncha</taxon>
        <taxon>Psylloidea</taxon>
        <taxon>Psyllidae</taxon>
        <taxon>Diaphorininae</taxon>
        <taxon>Diaphorina</taxon>
    </lineage>
</organism>
<dbReference type="PANTHER" id="PTHR10188:SF8">
    <property type="entry name" value="THREONINE ASPARTASE 1"/>
    <property type="match status" value="1"/>
</dbReference>
<reference evidence="6 7" key="1">
    <citation type="submission" date="2025-04" db="UniProtKB">
        <authorList>
            <consortium name="RefSeq"/>
        </authorList>
    </citation>
    <scope>IDENTIFICATION</scope>
</reference>
<dbReference type="GO" id="GO:0051604">
    <property type="term" value="P:protein maturation"/>
    <property type="evidence" value="ECO:0007669"/>
    <property type="project" value="TreeGrafter"/>
</dbReference>
<dbReference type="CDD" id="cd04514">
    <property type="entry name" value="Taspase1_like"/>
    <property type="match status" value="2"/>
</dbReference>
<evidence type="ECO:0000256" key="2">
    <source>
        <dbReference type="PIRSR" id="PIRSR600246-1"/>
    </source>
</evidence>
<dbReference type="GeneID" id="103507513"/>
<evidence type="ECO:0000256" key="4">
    <source>
        <dbReference type="SAM" id="MobiDB-lite"/>
    </source>
</evidence>
<protein>
    <submittedName>
        <fullName evidence="6 7">Threonine aspartase 1 isoform X1</fullName>
    </submittedName>
</protein>
<dbReference type="CTD" id="55617"/>
<feature type="compositionally biased region" description="Basic and acidic residues" evidence="4">
    <location>
        <begin position="291"/>
        <end position="303"/>
    </location>
</feature>
<feature type="region of interest" description="Disordered" evidence="4">
    <location>
        <begin position="287"/>
        <end position="355"/>
    </location>
</feature>
<evidence type="ECO:0000256" key="1">
    <source>
        <dbReference type="ARBA" id="ARBA00010872"/>
    </source>
</evidence>
<dbReference type="AlphaFoldDB" id="A0A3Q0IPD2"/>
<dbReference type="Gene3D" id="3.60.20.30">
    <property type="entry name" value="(Glycosyl)asparaginase"/>
    <property type="match status" value="1"/>
</dbReference>
<dbReference type="InterPro" id="IPR029055">
    <property type="entry name" value="Ntn_hydrolases_N"/>
</dbReference>
<dbReference type="KEGG" id="dci:103507513"/>
<feature type="site" description="Cleavage; by autolysis" evidence="3">
    <location>
        <begin position="361"/>
        <end position="362"/>
    </location>
</feature>